<comment type="caution">
    <text evidence="6">The sequence shown here is derived from an EMBL/GenBank/DDBJ whole genome shotgun (WGS) entry which is preliminary data.</text>
</comment>
<dbReference type="GO" id="GO:0042732">
    <property type="term" value="P:D-xylose metabolic process"/>
    <property type="evidence" value="ECO:0007669"/>
    <property type="project" value="InterPro"/>
</dbReference>
<dbReference type="PANTHER" id="PTHR43078">
    <property type="entry name" value="UDP-GLUCURONIC ACID DECARBOXYLASE-RELATED"/>
    <property type="match status" value="1"/>
</dbReference>
<dbReference type="Gene3D" id="3.40.50.720">
    <property type="entry name" value="NAD(P)-binding Rossmann-like Domain"/>
    <property type="match status" value="1"/>
</dbReference>
<evidence type="ECO:0000313" key="6">
    <source>
        <dbReference type="EMBL" id="TDR92880.1"/>
    </source>
</evidence>
<dbReference type="GO" id="GO:0048040">
    <property type="term" value="F:UDP-glucuronate decarboxylase activity"/>
    <property type="evidence" value="ECO:0007669"/>
    <property type="project" value="TreeGrafter"/>
</dbReference>
<dbReference type="InterPro" id="IPR044516">
    <property type="entry name" value="UXS-like"/>
</dbReference>
<dbReference type="Pfam" id="PF01370">
    <property type="entry name" value="Epimerase"/>
    <property type="match status" value="1"/>
</dbReference>
<dbReference type="Proteomes" id="UP000295122">
    <property type="component" value="Unassembled WGS sequence"/>
</dbReference>
<sequence length="365" mass="38507">MVGRVVASVAGTARLTATGTGAAAREVLMAGPKAGRTAEGRTFLITGGASLIGSHLADQLLDRGAAEVRLLENFALGSPDTIAHLLEDRRVRLIRGDITRLNELLDASKGVDGLFALAGFLTLPMSQNPALGVQINALGVVNTLEAARHAGVGRVVFSSSTAAYGNAQAEALDEDVGFVSAGLGPASMVYSSSKLLGEALCGLYAKTYGLETNVLRFASVYGERQHGRAVNANYIAQLYETVRTGRPPEIPGDGSEVHDYIHVTDVAAALFAAYTSEAHGLTLNISTDVDTTLTELVGHVLEAMGRPDLAPVYRDDTRAVRSYTATRLRFANRRAAETIGWTPKVSVRAGVKRFVTWLDGQQGAA</sequence>
<gene>
    <name evidence="6" type="ORF">EV668_0122</name>
</gene>
<dbReference type="GO" id="GO:0070403">
    <property type="term" value="F:NAD+ binding"/>
    <property type="evidence" value="ECO:0007669"/>
    <property type="project" value="InterPro"/>
</dbReference>
<evidence type="ECO:0000313" key="7">
    <source>
        <dbReference type="Proteomes" id="UP000295122"/>
    </source>
</evidence>
<keyword evidence="3" id="KW-0520">NAD</keyword>
<reference evidence="6 7" key="1">
    <citation type="submission" date="2019-03" db="EMBL/GenBank/DDBJ databases">
        <title>Genomic Encyclopedia of Type Strains, Phase IV (KMG-IV): sequencing the most valuable type-strain genomes for metagenomic binning, comparative biology and taxonomic classification.</title>
        <authorList>
            <person name="Goeker M."/>
        </authorList>
    </citation>
    <scope>NUCLEOTIDE SEQUENCE [LARGE SCALE GENOMIC DNA]</scope>
    <source>
        <strain evidence="6 7">DSM 25903</strain>
    </source>
</reference>
<proteinExistence type="predicted"/>
<evidence type="ECO:0000259" key="5">
    <source>
        <dbReference type="Pfam" id="PF01370"/>
    </source>
</evidence>
<dbReference type="AlphaFoldDB" id="A0A4R7C334"/>
<accession>A0A4R7C334</accession>
<name>A0A4R7C334_9HYPH</name>
<keyword evidence="4" id="KW-0456">Lyase</keyword>
<feature type="domain" description="NAD-dependent epimerase/dehydratase" evidence="5">
    <location>
        <begin position="44"/>
        <end position="285"/>
    </location>
</feature>
<keyword evidence="2" id="KW-0210">Decarboxylase</keyword>
<dbReference type="InterPro" id="IPR036291">
    <property type="entry name" value="NAD(P)-bd_dom_sf"/>
</dbReference>
<organism evidence="6 7">
    <name type="scientific">Enterovirga rhinocerotis</name>
    <dbReference type="NCBI Taxonomy" id="1339210"/>
    <lineage>
        <taxon>Bacteria</taxon>
        <taxon>Pseudomonadati</taxon>
        <taxon>Pseudomonadota</taxon>
        <taxon>Alphaproteobacteria</taxon>
        <taxon>Hyphomicrobiales</taxon>
        <taxon>Methylobacteriaceae</taxon>
        <taxon>Enterovirga</taxon>
    </lineage>
</organism>
<dbReference type="GO" id="GO:0005737">
    <property type="term" value="C:cytoplasm"/>
    <property type="evidence" value="ECO:0007669"/>
    <property type="project" value="TreeGrafter"/>
</dbReference>
<comment type="cofactor">
    <cofactor evidence="1">
        <name>NAD(+)</name>
        <dbReference type="ChEBI" id="CHEBI:57540"/>
    </cofactor>
</comment>
<evidence type="ECO:0000256" key="1">
    <source>
        <dbReference type="ARBA" id="ARBA00001911"/>
    </source>
</evidence>
<dbReference type="Gene3D" id="3.90.25.10">
    <property type="entry name" value="UDP-galactose 4-epimerase, domain 1"/>
    <property type="match status" value="1"/>
</dbReference>
<dbReference type="SUPFAM" id="SSF51735">
    <property type="entry name" value="NAD(P)-binding Rossmann-fold domains"/>
    <property type="match status" value="1"/>
</dbReference>
<dbReference type="EMBL" id="SNZR01000011">
    <property type="protein sequence ID" value="TDR92880.1"/>
    <property type="molecule type" value="Genomic_DNA"/>
</dbReference>
<evidence type="ECO:0000256" key="4">
    <source>
        <dbReference type="ARBA" id="ARBA00023239"/>
    </source>
</evidence>
<dbReference type="InterPro" id="IPR001509">
    <property type="entry name" value="Epimerase_deHydtase"/>
</dbReference>
<dbReference type="PANTHER" id="PTHR43078:SF6">
    <property type="entry name" value="UDP-GLUCURONIC ACID DECARBOXYLASE 1"/>
    <property type="match status" value="1"/>
</dbReference>
<keyword evidence="7" id="KW-1185">Reference proteome</keyword>
<evidence type="ECO:0000256" key="3">
    <source>
        <dbReference type="ARBA" id="ARBA00023027"/>
    </source>
</evidence>
<protein>
    <submittedName>
        <fullName evidence="6">UDP-glucose 4-epimerase</fullName>
    </submittedName>
</protein>
<evidence type="ECO:0000256" key="2">
    <source>
        <dbReference type="ARBA" id="ARBA00022793"/>
    </source>
</evidence>